<comment type="subcellular location">
    <subcellularLocation>
        <location evidence="1 7">Cell membrane</location>
        <topology evidence="1 7">Multi-pass membrane protein</topology>
    </subcellularLocation>
</comment>
<reference evidence="9 10" key="1">
    <citation type="submission" date="2017-02" db="EMBL/GenBank/DDBJ databases">
        <authorList>
            <person name="Peterson S.W."/>
        </authorList>
    </citation>
    <scope>NUCLEOTIDE SEQUENCE [LARGE SCALE GENOMIC DNA]</scope>
    <source>
        <strain evidence="9 10">LSP_Lj1</strain>
    </source>
</reference>
<dbReference type="InterPro" id="IPR037185">
    <property type="entry name" value="EmrE-like"/>
</dbReference>
<dbReference type="AlphaFoldDB" id="A0A1R4KK55"/>
<evidence type="ECO:0000256" key="2">
    <source>
        <dbReference type="ARBA" id="ARBA00022448"/>
    </source>
</evidence>
<accession>A0A1R4KK55</accession>
<dbReference type="Proteomes" id="UP000188342">
    <property type="component" value="Unassembled WGS sequence"/>
</dbReference>
<keyword evidence="5 8" id="KW-1133">Transmembrane helix</keyword>
<dbReference type="GO" id="GO:0022857">
    <property type="term" value="F:transmembrane transporter activity"/>
    <property type="evidence" value="ECO:0007669"/>
    <property type="project" value="InterPro"/>
</dbReference>
<feature type="transmembrane region" description="Helical" evidence="8">
    <location>
        <begin position="34"/>
        <end position="53"/>
    </location>
</feature>
<evidence type="ECO:0000256" key="1">
    <source>
        <dbReference type="ARBA" id="ARBA00004651"/>
    </source>
</evidence>
<evidence type="ECO:0000313" key="9">
    <source>
        <dbReference type="EMBL" id="SJN44557.1"/>
    </source>
</evidence>
<feature type="transmembrane region" description="Helical" evidence="8">
    <location>
        <begin position="60"/>
        <end position="79"/>
    </location>
</feature>
<keyword evidence="3" id="KW-1003">Cell membrane</keyword>
<keyword evidence="2" id="KW-0813">Transport</keyword>
<gene>
    <name evidence="9" type="ORF">FM114_15200</name>
</gene>
<proteinExistence type="inferred from homology"/>
<dbReference type="PANTHER" id="PTHR30561:SF0">
    <property type="entry name" value="GUANIDINIUM EXPORTER"/>
    <property type="match status" value="1"/>
</dbReference>
<dbReference type="PANTHER" id="PTHR30561">
    <property type="entry name" value="SMR FAMILY PROTON-DEPENDENT DRUG EFFLUX TRANSPORTER SUGE"/>
    <property type="match status" value="1"/>
</dbReference>
<dbReference type="GO" id="GO:0005886">
    <property type="term" value="C:plasma membrane"/>
    <property type="evidence" value="ECO:0007669"/>
    <property type="project" value="UniProtKB-SubCell"/>
</dbReference>
<name>A0A1R4KK55_9ACTN</name>
<keyword evidence="10" id="KW-1185">Reference proteome</keyword>
<evidence type="ECO:0000256" key="8">
    <source>
        <dbReference type="SAM" id="Phobius"/>
    </source>
</evidence>
<protein>
    <submittedName>
        <fullName evidence="9">Quaternary ammonium compound-resistance protein SugE</fullName>
    </submittedName>
</protein>
<organism evidence="9 10">
    <name type="scientific">Luteococcus japonicus LSP_Lj1</name>
    <dbReference type="NCBI Taxonomy" id="1255658"/>
    <lineage>
        <taxon>Bacteria</taxon>
        <taxon>Bacillati</taxon>
        <taxon>Actinomycetota</taxon>
        <taxon>Actinomycetes</taxon>
        <taxon>Propionibacteriales</taxon>
        <taxon>Propionibacteriaceae</taxon>
        <taxon>Luteococcus</taxon>
    </lineage>
</organism>
<dbReference type="STRING" id="1255658.FM114_15200"/>
<dbReference type="SUPFAM" id="SSF103481">
    <property type="entry name" value="Multidrug resistance efflux transporter EmrE"/>
    <property type="match status" value="1"/>
</dbReference>
<evidence type="ECO:0000256" key="7">
    <source>
        <dbReference type="RuleBase" id="RU003942"/>
    </source>
</evidence>
<sequence length="112" mass="11661">MGVMNWLILVLSGLFEAVWATALGRITGFSRPWPIVAFLAGMTLSMAGLAYGMRTIPVGTAYAVWVGIGASATLFYAIAAGEERFSLVKVLLVLGILACVVGLKVVGEPAGT</sequence>
<evidence type="ECO:0000256" key="3">
    <source>
        <dbReference type="ARBA" id="ARBA00022475"/>
    </source>
</evidence>
<keyword evidence="4 7" id="KW-0812">Transmembrane</keyword>
<feature type="transmembrane region" description="Helical" evidence="8">
    <location>
        <begin position="85"/>
        <end position="106"/>
    </location>
</feature>
<evidence type="ECO:0000256" key="6">
    <source>
        <dbReference type="ARBA" id="ARBA00023136"/>
    </source>
</evidence>
<keyword evidence="6 8" id="KW-0472">Membrane</keyword>
<dbReference type="InterPro" id="IPR045324">
    <property type="entry name" value="Small_multidrug_res"/>
</dbReference>
<evidence type="ECO:0000256" key="5">
    <source>
        <dbReference type="ARBA" id="ARBA00022989"/>
    </source>
</evidence>
<dbReference type="InterPro" id="IPR000390">
    <property type="entry name" value="Small_drug/metabolite_transptr"/>
</dbReference>
<dbReference type="EMBL" id="FUKQ01000059">
    <property type="protein sequence ID" value="SJN44557.1"/>
    <property type="molecule type" value="Genomic_DNA"/>
</dbReference>
<comment type="similarity">
    <text evidence="7">Belongs to the drug/metabolite transporter (DMT) superfamily. Small multidrug resistance (SMR) (TC 2.A.7.1) family.</text>
</comment>
<evidence type="ECO:0000256" key="4">
    <source>
        <dbReference type="ARBA" id="ARBA00022692"/>
    </source>
</evidence>
<dbReference type="Gene3D" id="1.10.3730.20">
    <property type="match status" value="1"/>
</dbReference>
<dbReference type="Pfam" id="PF00893">
    <property type="entry name" value="Multi_Drug_Res"/>
    <property type="match status" value="1"/>
</dbReference>
<evidence type="ECO:0000313" key="10">
    <source>
        <dbReference type="Proteomes" id="UP000188342"/>
    </source>
</evidence>